<dbReference type="GO" id="GO:0006235">
    <property type="term" value="P:dTTP biosynthetic process"/>
    <property type="evidence" value="ECO:0007669"/>
    <property type="project" value="UniProtKB-UniRule"/>
</dbReference>
<organism evidence="12 13">
    <name type="scientific">Robertmurraya kyonggiensis</name>
    <dbReference type="NCBI Taxonomy" id="1037680"/>
    <lineage>
        <taxon>Bacteria</taxon>
        <taxon>Bacillati</taxon>
        <taxon>Bacillota</taxon>
        <taxon>Bacilli</taxon>
        <taxon>Bacillales</taxon>
        <taxon>Bacillaceae</taxon>
        <taxon>Robertmurraya</taxon>
    </lineage>
</organism>
<protein>
    <recommendedName>
        <fullName evidence="3 10">Thymidylate kinase</fullName>
        <ecNumber evidence="2 10">2.7.4.9</ecNumber>
    </recommendedName>
    <alternativeName>
        <fullName evidence="10">dTMP kinase</fullName>
    </alternativeName>
</protein>
<dbReference type="Gene3D" id="3.40.50.300">
    <property type="entry name" value="P-loop containing nucleotide triphosphate hydrolases"/>
    <property type="match status" value="1"/>
</dbReference>
<evidence type="ECO:0000256" key="1">
    <source>
        <dbReference type="ARBA" id="ARBA00009776"/>
    </source>
</evidence>
<dbReference type="EMBL" id="SWBM01000001">
    <property type="protein sequence ID" value="TKC19112.1"/>
    <property type="molecule type" value="Genomic_DNA"/>
</dbReference>
<evidence type="ECO:0000256" key="7">
    <source>
        <dbReference type="ARBA" id="ARBA00022777"/>
    </source>
</evidence>
<name>A0A4U1D9E4_9BACI</name>
<reference evidence="12 13" key="1">
    <citation type="journal article" date="2011" name="J. Microbiol.">
        <title>Bacillus kyonggiensis sp. nov., isolated from soil of a lettuce field.</title>
        <authorList>
            <person name="Dong K."/>
            <person name="Lee S."/>
        </authorList>
    </citation>
    <scope>NUCLEOTIDE SEQUENCE [LARGE SCALE GENOMIC DNA]</scope>
    <source>
        <strain evidence="12 13">NB22</strain>
    </source>
</reference>
<dbReference type="Proteomes" id="UP000307756">
    <property type="component" value="Unassembled WGS sequence"/>
</dbReference>
<dbReference type="GO" id="GO:0006233">
    <property type="term" value="P:dTDP biosynthetic process"/>
    <property type="evidence" value="ECO:0007669"/>
    <property type="project" value="InterPro"/>
</dbReference>
<comment type="caution">
    <text evidence="12">The sequence shown here is derived from an EMBL/GenBank/DDBJ whole genome shotgun (WGS) entry which is preliminary data.</text>
</comment>
<evidence type="ECO:0000313" key="13">
    <source>
        <dbReference type="Proteomes" id="UP000307756"/>
    </source>
</evidence>
<evidence type="ECO:0000256" key="4">
    <source>
        <dbReference type="ARBA" id="ARBA00022679"/>
    </source>
</evidence>
<evidence type="ECO:0000259" key="11">
    <source>
        <dbReference type="Pfam" id="PF02223"/>
    </source>
</evidence>
<keyword evidence="4 10" id="KW-0808">Transferase</keyword>
<keyword evidence="5 10" id="KW-0545">Nucleotide biosynthesis</keyword>
<keyword evidence="7 10" id="KW-0418">Kinase</keyword>
<comment type="function">
    <text evidence="10">Phosphorylation of dTMP to form dTDP in both de novo and salvage pathways of dTTP synthesis.</text>
</comment>
<dbReference type="PANTHER" id="PTHR10344:SF4">
    <property type="entry name" value="UMP-CMP KINASE 2, MITOCHONDRIAL"/>
    <property type="match status" value="1"/>
</dbReference>
<dbReference type="HAMAP" id="MF_00165">
    <property type="entry name" value="Thymidylate_kinase"/>
    <property type="match status" value="1"/>
</dbReference>
<dbReference type="GO" id="GO:0005524">
    <property type="term" value="F:ATP binding"/>
    <property type="evidence" value="ECO:0007669"/>
    <property type="project" value="UniProtKB-UniRule"/>
</dbReference>
<dbReference type="SUPFAM" id="SSF52540">
    <property type="entry name" value="P-loop containing nucleoside triphosphate hydrolases"/>
    <property type="match status" value="1"/>
</dbReference>
<evidence type="ECO:0000256" key="2">
    <source>
        <dbReference type="ARBA" id="ARBA00012980"/>
    </source>
</evidence>
<dbReference type="Pfam" id="PF02223">
    <property type="entry name" value="Thymidylate_kin"/>
    <property type="match status" value="1"/>
</dbReference>
<dbReference type="EC" id="2.7.4.9" evidence="2 10"/>
<dbReference type="InterPro" id="IPR039430">
    <property type="entry name" value="Thymidylate_kin-like_dom"/>
</dbReference>
<dbReference type="InterPro" id="IPR027417">
    <property type="entry name" value="P-loop_NTPase"/>
</dbReference>
<dbReference type="InterPro" id="IPR018094">
    <property type="entry name" value="Thymidylate_kinase"/>
</dbReference>
<sequence>MKGGVDLFIAFSGIDGAGKTTIINAIERWLRSEGYNVNSMKSVKGDSIYCNNFEKIISNYKKTYSENFPGKYGSIILAFKLFQESEEIKSFSRDNNIILMDRWKLCHDAYSSAYLLNSKALKSILDNCIEPDITFLIDVNLSVALERISQRDVIKKQETYPVLYRAKKRYLQAAKEKNNIFLIGNSDGELNEAIEKIKIIIIKYLGNHNLVKSV</sequence>
<dbReference type="GO" id="GO:0005737">
    <property type="term" value="C:cytoplasm"/>
    <property type="evidence" value="ECO:0007669"/>
    <property type="project" value="TreeGrafter"/>
</dbReference>
<comment type="catalytic activity">
    <reaction evidence="9 10">
        <text>dTMP + ATP = dTDP + ADP</text>
        <dbReference type="Rhea" id="RHEA:13517"/>
        <dbReference type="ChEBI" id="CHEBI:30616"/>
        <dbReference type="ChEBI" id="CHEBI:58369"/>
        <dbReference type="ChEBI" id="CHEBI:63528"/>
        <dbReference type="ChEBI" id="CHEBI:456216"/>
        <dbReference type="EC" id="2.7.4.9"/>
    </reaction>
</comment>
<dbReference type="AlphaFoldDB" id="A0A4U1D9E4"/>
<dbReference type="PANTHER" id="PTHR10344">
    <property type="entry name" value="THYMIDYLATE KINASE"/>
    <property type="match status" value="1"/>
</dbReference>
<dbReference type="CDD" id="cd01672">
    <property type="entry name" value="TMPK"/>
    <property type="match status" value="1"/>
</dbReference>
<gene>
    <name evidence="10" type="primary">tmk</name>
    <name evidence="12" type="ORF">FA727_06080</name>
</gene>
<evidence type="ECO:0000256" key="6">
    <source>
        <dbReference type="ARBA" id="ARBA00022741"/>
    </source>
</evidence>
<evidence type="ECO:0000256" key="9">
    <source>
        <dbReference type="ARBA" id="ARBA00048743"/>
    </source>
</evidence>
<evidence type="ECO:0000256" key="8">
    <source>
        <dbReference type="ARBA" id="ARBA00022840"/>
    </source>
</evidence>
<keyword evidence="6 10" id="KW-0547">Nucleotide-binding</keyword>
<keyword evidence="8 10" id="KW-0067">ATP-binding</keyword>
<accession>A0A4U1D9E4</accession>
<keyword evidence="13" id="KW-1185">Reference proteome</keyword>
<evidence type="ECO:0000313" key="12">
    <source>
        <dbReference type="EMBL" id="TKC19112.1"/>
    </source>
</evidence>
<feature type="binding site" evidence="10">
    <location>
        <begin position="13"/>
        <end position="20"/>
    </location>
    <ligand>
        <name>ATP</name>
        <dbReference type="ChEBI" id="CHEBI:30616"/>
    </ligand>
</feature>
<proteinExistence type="inferred from homology"/>
<evidence type="ECO:0000256" key="5">
    <source>
        <dbReference type="ARBA" id="ARBA00022727"/>
    </source>
</evidence>
<feature type="domain" description="Thymidylate kinase-like" evidence="11">
    <location>
        <begin position="12"/>
        <end position="186"/>
    </location>
</feature>
<evidence type="ECO:0000256" key="10">
    <source>
        <dbReference type="HAMAP-Rule" id="MF_00165"/>
    </source>
</evidence>
<dbReference type="GO" id="GO:0004798">
    <property type="term" value="F:dTMP kinase activity"/>
    <property type="evidence" value="ECO:0007669"/>
    <property type="project" value="UniProtKB-UniRule"/>
</dbReference>
<dbReference type="GO" id="GO:0006227">
    <property type="term" value="P:dUDP biosynthetic process"/>
    <property type="evidence" value="ECO:0007669"/>
    <property type="project" value="TreeGrafter"/>
</dbReference>
<evidence type="ECO:0000256" key="3">
    <source>
        <dbReference type="ARBA" id="ARBA00017144"/>
    </source>
</evidence>
<comment type="similarity">
    <text evidence="1 10">Belongs to the thymidylate kinase family.</text>
</comment>